<feature type="disulfide bond" evidence="28">
    <location>
        <begin position="109"/>
        <end position="185"/>
    </location>
</feature>
<evidence type="ECO:0000256" key="26">
    <source>
        <dbReference type="PIRNR" id="PIRNR000948"/>
    </source>
</evidence>
<dbReference type="PROSITE" id="PS50015">
    <property type="entry name" value="SAP_B"/>
    <property type="match status" value="1"/>
</dbReference>
<keyword evidence="10 26" id="KW-0378">Hydrolase</keyword>
<proteinExistence type="inferred from homology"/>
<evidence type="ECO:0000256" key="8">
    <source>
        <dbReference type="ARBA" id="ARBA00022723"/>
    </source>
</evidence>
<feature type="disulfide bond" evidence="28">
    <location>
        <begin position="405"/>
        <end position="453"/>
    </location>
</feature>
<dbReference type="RefSeq" id="XP_055872330.1">
    <property type="nucleotide sequence ID" value="XM_056016355.1"/>
</dbReference>
<dbReference type="InterPro" id="IPR029052">
    <property type="entry name" value="Metallo-depent_PP-like"/>
</dbReference>
<keyword evidence="6" id="KW-0597">Phosphoprotein</keyword>
<evidence type="ECO:0000256" key="15">
    <source>
        <dbReference type="ARBA" id="ARBA00023228"/>
    </source>
</evidence>
<evidence type="ECO:0000256" key="18">
    <source>
        <dbReference type="ARBA" id="ARBA00048421"/>
    </source>
</evidence>
<evidence type="ECO:0000256" key="20">
    <source>
        <dbReference type="ARBA" id="ARBA00052601"/>
    </source>
</evidence>
<evidence type="ECO:0000259" key="29">
    <source>
        <dbReference type="PROSITE" id="PS50015"/>
    </source>
</evidence>
<keyword evidence="11 27" id="KW-0862">Zinc</keyword>
<organism evidence="30 32">
    <name type="scientific">Biomphalaria glabrata</name>
    <name type="common">Bloodfluke planorb</name>
    <name type="synonym">Freshwater snail</name>
    <dbReference type="NCBI Taxonomy" id="6526"/>
    <lineage>
        <taxon>Eukaryota</taxon>
        <taxon>Metazoa</taxon>
        <taxon>Spiralia</taxon>
        <taxon>Lophotrochozoa</taxon>
        <taxon>Mollusca</taxon>
        <taxon>Gastropoda</taxon>
        <taxon>Heterobranchia</taxon>
        <taxon>Euthyneura</taxon>
        <taxon>Panpulmonata</taxon>
        <taxon>Hygrophila</taxon>
        <taxon>Lymnaeoidea</taxon>
        <taxon>Planorbidae</taxon>
        <taxon>Biomphalaria</taxon>
    </lineage>
</organism>
<dbReference type="SMART" id="SM00741">
    <property type="entry name" value="SapB"/>
    <property type="match status" value="1"/>
</dbReference>
<keyword evidence="7" id="KW-0551">Lipid droplet</keyword>
<dbReference type="RefSeq" id="XP_055872331.1">
    <property type="nucleotide sequence ID" value="XM_056016356.1"/>
</dbReference>
<evidence type="ECO:0000256" key="22">
    <source>
        <dbReference type="ARBA" id="ARBA00057858"/>
    </source>
</evidence>
<feature type="disulfide bond" evidence="28">
    <location>
        <begin position="140"/>
        <end position="151"/>
    </location>
</feature>
<comment type="subunit">
    <text evidence="24">Monomer. Interacts with SORT1; the interaction is required for SMPD1 targeting to lysosomes.</text>
</comment>
<dbReference type="Pfam" id="PF19272">
    <property type="entry name" value="ASMase_C"/>
    <property type="match status" value="1"/>
</dbReference>
<dbReference type="SUPFAM" id="SSF56300">
    <property type="entry name" value="Metallo-dependent phosphatases"/>
    <property type="match status" value="1"/>
</dbReference>
<keyword evidence="13 28" id="KW-1015">Disulfide bond</keyword>
<comment type="catalytic activity">
    <reaction evidence="19">
        <text>N-(octadecanoyl)-sphing-4-enine-1-phosphocholine + H2O = N-octadecanoylsphing-4-enine + phosphocholine + H(+)</text>
        <dbReference type="Rhea" id="RHEA:54284"/>
        <dbReference type="ChEBI" id="CHEBI:15377"/>
        <dbReference type="ChEBI" id="CHEBI:15378"/>
        <dbReference type="ChEBI" id="CHEBI:72961"/>
        <dbReference type="ChEBI" id="CHEBI:83358"/>
        <dbReference type="ChEBI" id="CHEBI:295975"/>
    </reaction>
    <physiologicalReaction direction="left-to-right" evidence="19">
        <dbReference type="Rhea" id="RHEA:54285"/>
    </physiologicalReaction>
</comment>
<comment type="similarity">
    <text evidence="4 26">Belongs to the acid sphingomyelinase family.</text>
</comment>
<dbReference type="GO" id="GO:0016798">
    <property type="term" value="F:hydrolase activity, acting on glycosyl bonds"/>
    <property type="evidence" value="ECO:0007669"/>
    <property type="project" value="UniProtKB-KW"/>
</dbReference>
<keyword evidence="12" id="KW-0443">Lipid metabolism</keyword>
<keyword evidence="14" id="KW-0325">Glycoprotein</keyword>
<feature type="binding site" evidence="27">
    <location>
        <position position="479"/>
    </location>
    <ligand>
        <name>Zn(2+)</name>
        <dbReference type="ChEBI" id="CHEBI:29105"/>
        <label>2</label>
    </ligand>
</feature>
<evidence type="ECO:0000256" key="5">
    <source>
        <dbReference type="ARBA" id="ARBA00022525"/>
    </source>
</evidence>
<comment type="subcellular location">
    <subcellularLocation>
        <location evidence="3">Lipid droplet</location>
    </subcellularLocation>
    <subcellularLocation>
        <location evidence="2">Lysosome</location>
    </subcellularLocation>
    <subcellularLocation>
        <location evidence="1">Secreted</location>
        <location evidence="1">Extracellular space</location>
    </subcellularLocation>
</comment>
<dbReference type="GO" id="GO:0006685">
    <property type="term" value="P:sphingomyelin catabolic process"/>
    <property type="evidence" value="ECO:0007669"/>
    <property type="project" value="UniProtKB-UniRule"/>
</dbReference>
<dbReference type="Gene3D" id="3.60.21.10">
    <property type="match status" value="1"/>
</dbReference>
<evidence type="ECO:0000313" key="31">
    <source>
        <dbReference type="RefSeq" id="XP_055872328.1"/>
    </source>
</evidence>
<evidence type="ECO:0000256" key="11">
    <source>
        <dbReference type="ARBA" id="ARBA00022833"/>
    </source>
</evidence>
<evidence type="ECO:0000313" key="32">
    <source>
        <dbReference type="RefSeq" id="XP_055872330.1"/>
    </source>
</evidence>
<comment type="function">
    <text evidence="23">In the lysosomes, converts sphingomyelin to ceramide. Plays an important role in the export of cholesterol from the intraendolysosomal membranes. Also has phospholipase C activities toward 1,2-diacylglycerolphosphocholine and 1,2-diacylglycerolphosphoglycerol. Modulates stress-induced apoptosis through the production of ceramide.</text>
</comment>
<feature type="disulfide bond" evidence="28">
    <location>
        <begin position="242"/>
        <end position="247"/>
    </location>
</feature>
<evidence type="ECO:0000256" key="10">
    <source>
        <dbReference type="ARBA" id="ARBA00022801"/>
    </source>
</evidence>
<dbReference type="SUPFAM" id="SSF47862">
    <property type="entry name" value="Saposin"/>
    <property type="match status" value="1"/>
</dbReference>
<keyword evidence="9" id="KW-0732">Signal</keyword>
<evidence type="ECO:0000256" key="4">
    <source>
        <dbReference type="ARBA" id="ARBA00008234"/>
    </source>
</evidence>
<evidence type="ECO:0000256" key="21">
    <source>
        <dbReference type="ARBA" id="ARBA00053461"/>
    </source>
</evidence>
<dbReference type="RefSeq" id="XP_055872328.1">
    <property type="nucleotide sequence ID" value="XM_056016353.1"/>
</dbReference>
<feature type="binding site" evidence="27">
    <location>
        <position position="227"/>
    </location>
    <ligand>
        <name>Zn(2+)</name>
        <dbReference type="ChEBI" id="CHEBI:29105"/>
        <label>1</label>
    </ligand>
</feature>
<dbReference type="InterPro" id="IPR041805">
    <property type="entry name" value="ASMase/PPN1_MPP"/>
</dbReference>
<feature type="binding site" evidence="27">
    <location>
        <position position="445"/>
    </location>
    <ligand>
        <name>Zn(2+)</name>
        <dbReference type="ChEBI" id="CHEBI:29105"/>
        <label>2</label>
    </ligand>
</feature>
<feature type="disulfide bond" evidence="28">
    <location>
        <begin position="112"/>
        <end position="177"/>
    </location>
</feature>
<evidence type="ECO:0000256" key="6">
    <source>
        <dbReference type="ARBA" id="ARBA00022553"/>
    </source>
</evidence>
<dbReference type="InterPro" id="IPR011160">
    <property type="entry name" value="Sphingomy_PDE"/>
</dbReference>
<evidence type="ECO:0000313" key="30">
    <source>
        <dbReference type="Proteomes" id="UP001165740"/>
    </source>
</evidence>
<dbReference type="PANTHER" id="PTHR10340:SF34">
    <property type="entry name" value="SPHINGOMYELIN PHOSPHODIESTERASE"/>
    <property type="match status" value="1"/>
</dbReference>
<dbReference type="OMA" id="HNVTVAM"/>
<evidence type="ECO:0000256" key="23">
    <source>
        <dbReference type="ARBA" id="ARBA00058748"/>
    </source>
</evidence>
<dbReference type="GeneID" id="106059160"/>
<evidence type="ECO:0000256" key="27">
    <source>
        <dbReference type="PIRSR" id="PIRSR000948-1"/>
    </source>
</evidence>
<comment type="catalytic activity">
    <reaction evidence="18">
        <text>a 1,2-diacyl-sn-glycero-3-phosphocholine + H2O = phosphocholine + a 1,2-diacyl-sn-glycerol + H(+)</text>
        <dbReference type="Rhea" id="RHEA:10604"/>
        <dbReference type="ChEBI" id="CHEBI:15377"/>
        <dbReference type="ChEBI" id="CHEBI:15378"/>
        <dbReference type="ChEBI" id="CHEBI:17815"/>
        <dbReference type="ChEBI" id="CHEBI:57643"/>
        <dbReference type="ChEBI" id="CHEBI:295975"/>
        <dbReference type="EC" id="3.1.4.3"/>
    </reaction>
    <physiologicalReaction direction="left-to-right" evidence="18">
        <dbReference type="Rhea" id="RHEA:10605"/>
    </physiologicalReaction>
</comment>
<evidence type="ECO:0000256" key="7">
    <source>
        <dbReference type="ARBA" id="ARBA00022677"/>
    </source>
</evidence>
<evidence type="ECO:0000313" key="33">
    <source>
        <dbReference type="RefSeq" id="XP_055872331.1"/>
    </source>
</evidence>
<dbReference type="Gene3D" id="1.10.225.10">
    <property type="entry name" value="Saposin-like"/>
    <property type="match status" value="1"/>
</dbReference>
<dbReference type="InterPro" id="IPR045473">
    <property type="entry name" value="ASM_C"/>
</dbReference>
<dbReference type="GO" id="GO:0034480">
    <property type="term" value="F:phosphatidylcholine phospholipase C activity"/>
    <property type="evidence" value="ECO:0007669"/>
    <property type="project" value="UniProtKB-EC"/>
</dbReference>
<evidence type="ECO:0000256" key="24">
    <source>
        <dbReference type="ARBA" id="ARBA00062722"/>
    </source>
</evidence>
<dbReference type="GO" id="GO:0005615">
    <property type="term" value="C:extracellular space"/>
    <property type="evidence" value="ECO:0007669"/>
    <property type="project" value="TreeGrafter"/>
</dbReference>
<evidence type="ECO:0000256" key="1">
    <source>
        <dbReference type="ARBA" id="ARBA00004239"/>
    </source>
</evidence>
<keyword evidence="5" id="KW-0964">Secreted</keyword>
<feature type="domain" description="Saposin B-type" evidence="29">
    <location>
        <begin position="105"/>
        <end position="189"/>
    </location>
</feature>
<evidence type="ECO:0000256" key="3">
    <source>
        <dbReference type="ARBA" id="ARBA00004502"/>
    </source>
</evidence>
<evidence type="ECO:0000256" key="28">
    <source>
        <dbReference type="PIRSR" id="PIRSR000948-2"/>
    </source>
</evidence>
<feature type="binding site" evidence="27">
    <location>
        <position position="338"/>
    </location>
    <ligand>
        <name>Zn(2+)</name>
        <dbReference type="ChEBI" id="CHEBI:29105"/>
        <label>2</label>
    </ligand>
</feature>
<dbReference type="GO" id="GO:0046872">
    <property type="term" value="F:metal ion binding"/>
    <property type="evidence" value="ECO:0007669"/>
    <property type="project" value="UniProtKB-KW"/>
</dbReference>
<dbReference type="PIRSF" id="PIRSF000948">
    <property type="entry name" value="Sphingomy_PDE"/>
    <property type="match status" value="1"/>
</dbReference>
<dbReference type="OrthoDB" id="282973at2759"/>
<keyword evidence="15" id="KW-0458">Lysosome</keyword>
<keyword evidence="16 26" id="KW-0326">Glycosidase</keyword>
<feature type="disulfide bond" evidence="28">
    <location>
        <begin position="248"/>
        <end position="269"/>
    </location>
</feature>
<comment type="catalytic activity">
    <reaction evidence="20">
        <text>1,2-dihexadecanoyl-sn-glycero-3-phosphocholine + H2O = 1,2-dihexadecanoyl-sn-glycerol + phosphocholine + H(+)</text>
        <dbReference type="Rhea" id="RHEA:45304"/>
        <dbReference type="ChEBI" id="CHEBI:15377"/>
        <dbReference type="ChEBI" id="CHEBI:15378"/>
        <dbReference type="ChEBI" id="CHEBI:72999"/>
        <dbReference type="ChEBI" id="CHEBI:82929"/>
        <dbReference type="ChEBI" id="CHEBI:295975"/>
    </reaction>
    <physiologicalReaction direction="left-to-right" evidence="20">
        <dbReference type="Rhea" id="RHEA:45305"/>
    </physiologicalReaction>
</comment>
<feature type="binding site" evidence="27">
    <location>
        <position position="481"/>
    </location>
    <ligand>
        <name>Zn(2+)</name>
        <dbReference type="ChEBI" id="CHEBI:29105"/>
        <label>1</label>
    </ligand>
</feature>
<protein>
    <recommendedName>
        <fullName evidence="25 26">Sphingomyelin phosphodiesterase</fullName>
    </recommendedName>
</protein>
<evidence type="ECO:0000256" key="16">
    <source>
        <dbReference type="ARBA" id="ARBA00023295"/>
    </source>
</evidence>
<comment type="function">
    <text evidence="21">Converts sphingomyelin to ceramide. Exists as two enzymatic forms that arise from alternative trafficking of a single protein precursor, one that is targeted to the endolysosomal compartment, whereas the other is released extracellularly. However, in response to various forms of stress, lysosomal exocytosis may represent a major source of the secretory form.</text>
</comment>
<evidence type="ECO:0000256" key="19">
    <source>
        <dbReference type="ARBA" id="ARBA00051187"/>
    </source>
</evidence>
<dbReference type="InterPro" id="IPR011001">
    <property type="entry name" value="Saposin-like"/>
</dbReference>
<dbReference type="GO" id="GO:0016020">
    <property type="term" value="C:membrane"/>
    <property type="evidence" value="ECO:0007669"/>
    <property type="project" value="GOC"/>
</dbReference>
<dbReference type="GO" id="GO:0004767">
    <property type="term" value="F:sphingomyelin phosphodiesterase activity"/>
    <property type="evidence" value="ECO:0007669"/>
    <property type="project" value="UniProtKB-UniRule"/>
</dbReference>
<dbReference type="CDD" id="cd00842">
    <property type="entry name" value="MPP_ASMase"/>
    <property type="match status" value="1"/>
</dbReference>
<evidence type="ECO:0000256" key="17">
    <source>
        <dbReference type="ARBA" id="ARBA00047268"/>
    </source>
</evidence>
<evidence type="ECO:0000256" key="2">
    <source>
        <dbReference type="ARBA" id="ARBA00004371"/>
    </source>
</evidence>
<reference evidence="31 32" key="1">
    <citation type="submission" date="2025-04" db="UniProtKB">
        <authorList>
            <consortium name="RefSeq"/>
        </authorList>
    </citation>
    <scope>IDENTIFICATION</scope>
</reference>
<dbReference type="GO" id="GO:0046513">
    <property type="term" value="P:ceramide biosynthetic process"/>
    <property type="evidence" value="ECO:0007669"/>
    <property type="project" value="UniProtKB-ARBA"/>
</dbReference>
<keyword evidence="8 27" id="KW-0479">Metal-binding</keyword>
<comment type="function">
    <text evidence="22">This form is generated following cleavage by CASP7 in the extracellular milieu in response to bacterial infection. It shows increased ability to convert sphingomyelin to ceramide and promotes plasma membrane repair. Plasma membrane repair by ceramide counteracts the action of gasdermin-D (GSDMD) perforin (PRF1) pores that are formed in response to bacterial infection.</text>
</comment>
<dbReference type="InterPro" id="IPR004843">
    <property type="entry name" value="Calcineurin-like_PHP"/>
</dbReference>
<dbReference type="Proteomes" id="UP001165740">
    <property type="component" value="Chromosome 17"/>
</dbReference>
<dbReference type="Pfam" id="PF00149">
    <property type="entry name" value="Metallophos"/>
    <property type="match status" value="1"/>
</dbReference>
<feature type="binding site" evidence="27">
    <location>
        <position position="298"/>
    </location>
    <ligand>
        <name>Zn(2+)</name>
        <dbReference type="ChEBI" id="CHEBI:29105"/>
        <label>2</label>
    </ligand>
</feature>
<dbReference type="GO" id="GO:0005764">
    <property type="term" value="C:lysosome"/>
    <property type="evidence" value="ECO:0007669"/>
    <property type="project" value="UniProtKB-SubCell"/>
</dbReference>
<name>A0A9W2ZBR2_BIOGL</name>
<dbReference type="InterPro" id="IPR008139">
    <property type="entry name" value="SaposinB_dom"/>
</dbReference>
<evidence type="ECO:0000256" key="12">
    <source>
        <dbReference type="ARBA" id="ARBA00023098"/>
    </source>
</evidence>
<evidence type="ECO:0000256" key="25">
    <source>
        <dbReference type="ARBA" id="ARBA00069549"/>
    </source>
</evidence>
<accession>A0A9W2ZBR2</accession>
<evidence type="ECO:0000256" key="13">
    <source>
        <dbReference type="ARBA" id="ARBA00023157"/>
    </source>
</evidence>
<comment type="catalytic activity">
    <reaction evidence="17">
        <text>a sphingomyelin + H2O = phosphocholine + an N-acylsphing-4-enine + H(+)</text>
        <dbReference type="Rhea" id="RHEA:19253"/>
        <dbReference type="ChEBI" id="CHEBI:15377"/>
        <dbReference type="ChEBI" id="CHEBI:15378"/>
        <dbReference type="ChEBI" id="CHEBI:17636"/>
        <dbReference type="ChEBI" id="CHEBI:52639"/>
        <dbReference type="ChEBI" id="CHEBI:295975"/>
        <dbReference type="EC" id="3.1.4.12"/>
    </reaction>
    <physiologicalReaction direction="left-to-right" evidence="17">
        <dbReference type="Rhea" id="RHEA:19254"/>
    </physiologicalReaction>
</comment>
<feature type="binding site" evidence="27">
    <location>
        <position position="229"/>
    </location>
    <ligand>
        <name>Zn(2+)</name>
        <dbReference type="ChEBI" id="CHEBI:29105"/>
        <label>1</label>
    </ligand>
</feature>
<sequence length="649" mass="74484">MFNFNDFMMERSILIPLTCLGCFWCVISAVPVVYAPNRLTFLEEHHSINPIHYTQELREGDKSLQDKDHYLYSSTNKQTIILYEKSLLMFLRKLFSYGQGTLKASWITCHFCELVASQIHNMIANNASWDDIKLVVGESCKLLKQETPRVCDGLVEEFAPEVLTVLANTNFSSEELCSFLLGPECAGPDVPTYHWNVTFPPVPQPPPVYPTPPKPGSPRFKFLHLTDIHFDAEYKEGSTADCNEPLCCRDDSNTQDYKKAGKFGDYRKCDMPLWSLENMFSVLAAQSDSFDYIIWTGDLPPHNVWNQSRTDQVTTLKTIVGLFHKYFPNKPVFPSLGNHESSPVNSFPPPYVTNNESISWLYDALADQWKQWLPTGALETVRWGAYYVTSAFPGLRIISLNMNYCNNQNWWMLLNSTDPADELQWLISVLQAAENDGVKVHILGHIPPGIDDCLKIWSWNYYNIISRYQNTIAGQFFGHTHFDSFSVFYDIETLKIPISVAYVAPSVTPYTDLNMGYRIYTVDGNYQGSSFQVLDHETYFMNLSRANEEGKMTWEFEYSAKEAYNMSSVYPKDWDELIKIMSVNNTVLEQYNKYYTKSRNSGKCDKTCRTLRLCEMRSGRSHDPSLCSNLGLKDEGDLKHLLSQQPKHC</sequence>
<dbReference type="AlphaFoldDB" id="A0A9W2ZBR2"/>
<dbReference type="GO" id="GO:0005811">
    <property type="term" value="C:lipid droplet"/>
    <property type="evidence" value="ECO:0007669"/>
    <property type="project" value="UniProtKB-SubCell"/>
</dbReference>
<dbReference type="PANTHER" id="PTHR10340">
    <property type="entry name" value="SPHINGOMYELIN PHOSPHODIESTERASE"/>
    <property type="match status" value="1"/>
</dbReference>
<comment type="cofactor">
    <cofactor evidence="27">
        <name>Zn(2+)</name>
        <dbReference type="ChEBI" id="CHEBI:29105"/>
    </cofactor>
    <text evidence="27">Binds 2 Zn(2+) ions per subunit.</text>
</comment>
<dbReference type="FunFam" id="3.60.21.10:FF:000045">
    <property type="entry name" value="Sphingomyelin phosphodiesterase"/>
    <property type="match status" value="1"/>
</dbReference>
<keyword evidence="30" id="KW-1185">Reference proteome</keyword>
<feature type="binding site" evidence="27">
    <location>
        <position position="298"/>
    </location>
    <ligand>
        <name>Zn(2+)</name>
        <dbReference type="ChEBI" id="CHEBI:29105"/>
        <label>1</label>
    </ligand>
</feature>
<evidence type="ECO:0000256" key="14">
    <source>
        <dbReference type="ARBA" id="ARBA00023180"/>
    </source>
</evidence>
<feature type="disulfide bond" evidence="28">
    <location>
        <begin position="604"/>
        <end position="608"/>
    </location>
</feature>
<gene>
    <name evidence="31 32 33" type="primary">LOC106059160</name>
</gene>
<evidence type="ECO:0000256" key="9">
    <source>
        <dbReference type="ARBA" id="ARBA00022729"/>
    </source>
</evidence>